<evidence type="ECO:0000313" key="1">
    <source>
        <dbReference type="EMBL" id="SER21987.1"/>
    </source>
</evidence>
<accession>A0A1H9MEV3</accession>
<proteinExistence type="predicted"/>
<dbReference type="EMBL" id="FOES01000061">
    <property type="protein sequence ID" value="SER21987.1"/>
    <property type="molecule type" value="Genomic_DNA"/>
</dbReference>
<keyword evidence="2" id="KW-1185">Reference proteome</keyword>
<dbReference type="STRING" id="571933.SAMN05216362_16111"/>
<name>A0A1H9MEV3_9BACI</name>
<sequence length="38" mass="4496">MMFLRFLMIGLFSFTAMSLMSFQGVEIFHAFVDLFKNK</sequence>
<reference evidence="1 2" key="1">
    <citation type="submission" date="2016-10" db="EMBL/GenBank/DDBJ databases">
        <authorList>
            <person name="de Groot N.N."/>
        </authorList>
    </citation>
    <scope>NUCLEOTIDE SEQUENCE [LARGE SCALE GENOMIC DNA]</scope>
    <source>
        <strain evidence="1 2">DSM 21633</strain>
    </source>
</reference>
<dbReference type="Proteomes" id="UP000199427">
    <property type="component" value="Unassembled WGS sequence"/>
</dbReference>
<dbReference type="AlphaFoldDB" id="A0A1H9MEV3"/>
<protein>
    <submittedName>
        <fullName evidence="1">Uncharacterized protein</fullName>
    </submittedName>
</protein>
<gene>
    <name evidence="1" type="ORF">SAMN05216362_16111</name>
</gene>
<evidence type="ECO:0000313" key="2">
    <source>
        <dbReference type="Proteomes" id="UP000199427"/>
    </source>
</evidence>
<organism evidence="1 2">
    <name type="scientific">Piscibacillus halophilus</name>
    <dbReference type="NCBI Taxonomy" id="571933"/>
    <lineage>
        <taxon>Bacteria</taxon>
        <taxon>Bacillati</taxon>
        <taxon>Bacillota</taxon>
        <taxon>Bacilli</taxon>
        <taxon>Bacillales</taxon>
        <taxon>Bacillaceae</taxon>
        <taxon>Piscibacillus</taxon>
    </lineage>
</organism>